<dbReference type="InterPro" id="IPR045540">
    <property type="entry name" value="YegS/DAGK_C"/>
</dbReference>
<gene>
    <name evidence="2" type="ORF">UFOPK4175_00977</name>
</gene>
<dbReference type="GO" id="GO:0005886">
    <property type="term" value="C:plasma membrane"/>
    <property type="evidence" value="ECO:0007669"/>
    <property type="project" value="TreeGrafter"/>
</dbReference>
<organism evidence="2">
    <name type="scientific">freshwater metagenome</name>
    <dbReference type="NCBI Taxonomy" id="449393"/>
    <lineage>
        <taxon>unclassified sequences</taxon>
        <taxon>metagenomes</taxon>
        <taxon>ecological metagenomes</taxon>
    </lineage>
</organism>
<dbReference type="PANTHER" id="PTHR12358">
    <property type="entry name" value="SPHINGOSINE KINASE"/>
    <property type="match status" value="1"/>
</dbReference>
<proteinExistence type="predicted"/>
<name>A0A6J7S6W0_9ZZZZ</name>
<evidence type="ECO:0000259" key="1">
    <source>
        <dbReference type="Pfam" id="PF19279"/>
    </source>
</evidence>
<dbReference type="Pfam" id="PF19279">
    <property type="entry name" value="YegS_C"/>
    <property type="match status" value="1"/>
</dbReference>
<evidence type="ECO:0000313" key="2">
    <source>
        <dbReference type="EMBL" id="CAB5036787.1"/>
    </source>
</evidence>
<dbReference type="SUPFAM" id="SSF111331">
    <property type="entry name" value="NAD kinase/diacylglycerol kinase-like"/>
    <property type="match status" value="1"/>
</dbReference>
<feature type="domain" description="YegS/DAGK C-terminal" evidence="1">
    <location>
        <begin position="23"/>
        <end position="178"/>
    </location>
</feature>
<dbReference type="InterPro" id="IPR050187">
    <property type="entry name" value="Lipid_Phosphate_FormReg"/>
</dbReference>
<sequence>MIANGVATEIDLGEANGERFLGIASFGYDSLANEAANSAPRFLGRGVYVWGAISALIRWRPARFTVVADGIEKNFEGWSVLCANTSRYGGGMLIAPNASIDDGKFDLICTLKSSRLRFIRMFPKVFKGTHIGDANLDVSLASAVVVSADRPFTIYADGDPLTELPAELRIIPLAVKVLLPQ</sequence>
<dbReference type="Gene3D" id="2.60.200.40">
    <property type="match status" value="1"/>
</dbReference>
<dbReference type="AlphaFoldDB" id="A0A6J7S6W0"/>
<dbReference type="EMBL" id="CAFBPX010000183">
    <property type="protein sequence ID" value="CAB5036787.1"/>
    <property type="molecule type" value="Genomic_DNA"/>
</dbReference>
<protein>
    <submittedName>
        <fullName evidence="2">Unannotated protein</fullName>
    </submittedName>
</protein>
<dbReference type="GO" id="GO:0004143">
    <property type="term" value="F:ATP-dependent diacylglycerol kinase activity"/>
    <property type="evidence" value="ECO:0007669"/>
    <property type="project" value="TreeGrafter"/>
</dbReference>
<dbReference type="PANTHER" id="PTHR12358:SF106">
    <property type="entry name" value="LIPID KINASE YEGS"/>
    <property type="match status" value="1"/>
</dbReference>
<dbReference type="InterPro" id="IPR016064">
    <property type="entry name" value="NAD/diacylglycerol_kinase_sf"/>
</dbReference>
<reference evidence="2" key="1">
    <citation type="submission" date="2020-05" db="EMBL/GenBank/DDBJ databases">
        <authorList>
            <person name="Chiriac C."/>
            <person name="Salcher M."/>
            <person name="Ghai R."/>
            <person name="Kavagutti S V."/>
        </authorList>
    </citation>
    <scope>NUCLEOTIDE SEQUENCE</scope>
</reference>
<accession>A0A6J7S6W0</accession>